<evidence type="ECO:0000256" key="2">
    <source>
        <dbReference type="ARBA" id="ARBA00004824"/>
    </source>
</evidence>
<evidence type="ECO:0000256" key="3">
    <source>
        <dbReference type="ARBA" id="ARBA00004931"/>
    </source>
</evidence>
<dbReference type="InterPro" id="IPR050571">
    <property type="entry name" value="Class-IV_PLP-Dep_Aminotrnsfr"/>
</dbReference>
<dbReference type="Pfam" id="PF01063">
    <property type="entry name" value="Aminotran_4"/>
    <property type="match status" value="1"/>
</dbReference>
<dbReference type="FunFam" id="3.20.10.10:FF:000002">
    <property type="entry name" value="D-alanine aminotransferase"/>
    <property type="match status" value="1"/>
</dbReference>
<accession>A0A918KDI1</accession>
<reference evidence="18" key="2">
    <citation type="submission" date="2020-09" db="EMBL/GenBank/DDBJ databases">
        <authorList>
            <person name="Sun Q."/>
            <person name="Kim S."/>
        </authorList>
    </citation>
    <scope>NUCLEOTIDE SEQUENCE</scope>
    <source>
        <strain evidence="18">KCTC 22169</strain>
    </source>
</reference>
<evidence type="ECO:0000256" key="11">
    <source>
        <dbReference type="ARBA" id="ARBA00048212"/>
    </source>
</evidence>
<evidence type="ECO:0000256" key="13">
    <source>
        <dbReference type="ARBA" id="ARBA00049229"/>
    </source>
</evidence>
<comment type="catalytic activity">
    <reaction evidence="14">
        <text>4-amino-4-deoxychorismate = 4-aminobenzoate + pyruvate + H(+)</text>
        <dbReference type="Rhea" id="RHEA:16201"/>
        <dbReference type="ChEBI" id="CHEBI:15361"/>
        <dbReference type="ChEBI" id="CHEBI:15378"/>
        <dbReference type="ChEBI" id="CHEBI:17836"/>
        <dbReference type="ChEBI" id="CHEBI:58406"/>
        <dbReference type="EC" id="4.1.3.38"/>
    </reaction>
</comment>
<evidence type="ECO:0000256" key="4">
    <source>
        <dbReference type="ARBA" id="ARBA00005072"/>
    </source>
</evidence>
<evidence type="ECO:0000256" key="5">
    <source>
        <dbReference type="ARBA" id="ARBA00009320"/>
    </source>
</evidence>
<comment type="catalytic activity">
    <reaction evidence="13">
        <text>L-leucine + 2-oxoglutarate = 4-methyl-2-oxopentanoate + L-glutamate</text>
        <dbReference type="Rhea" id="RHEA:18321"/>
        <dbReference type="ChEBI" id="CHEBI:16810"/>
        <dbReference type="ChEBI" id="CHEBI:17865"/>
        <dbReference type="ChEBI" id="CHEBI:29985"/>
        <dbReference type="ChEBI" id="CHEBI:57427"/>
        <dbReference type="EC" id="2.6.1.42"/>
    </reaction>
</comment>
<comment type="caution">
    <text evidence="18">The sequence shown here is derived from an EMBL/GenBank/DDBJ whole genome shotgun (WGS) entry which is preliminary data.</text>
</comment>
<evidence type="ECO:0000256" key="10">
    <source>
        <dbReference type="ARBA" id="ARBA00035676"/>
    </source>
</evidence>
<comment type="pathway">
    <text evidence="9">Cofactor biosynthesis; tetrahydrofolate biosynthesis; 4-aminobenzoate from chorismate: step 2/2.</text>
</comment>
<evidence type="ECO:0000256" key="12">
    <source>
        <dbReference type="ARBA" id="ARBA00048798"/>
    </source>
</evidence>
<dbReference type="EMBL" id="BMXR01000006">
    <property type="protein sequence ID" value="GGX57542.1"/>
    <property type="molecule type" value="Genomic_DNA"/>
</dbReference>
<name>A0A918KDI1_9GAMM</name>
<comment type="pathway">
    <text evidence="3">Amino-acid biosynthesis; L-valine biosynthesis; L-valine from pyruvate: step 4/4.</text>
</comment>
<evidence type="ECO:0000256" key="16">
    <source>
        <dbReference type="ARBA" id="ARBA00069174"/>
    </source>
</evidence>
<evidence type="ECO:0000313" key="18">
    <source>
        <dbReference type="EMBL" id="GGX57542.1"/>
    </source>
</evidence>
<dbReference type="PANTHER" id="PTHR42743:SF11">
    <property type="entry name" value="AMINODEOXYCHORISMATE LYASE"/>
    <property type="match status" value="1"/>
</dbReference>
<reference evidence="18" key="1">
    <citation type="journal article" date="2014" name="Int. J. Syst. Evol. Microbiol.">
        <title>Complete genome sequence of Corynebacterium casei LMG S-19264T (=DSM 44701T), isolated from a smear-ripened cheese.</title>
        <authorList>
            <consortium name="US DOE Joint Genome Institute (JGI-PGF)"/>
            <person name="Walter F."/>
            <person name="Albersmeier A."/>
            <person name="Kalinowski J."/>
            <person name="Ruckert C."/>
        </authorList>
    </citation>
    <scope>NUCLEOTIDE SEQUENCE</scope>
    <source>
        <strain evidence="18">KCTC 22169</strain>
    </source>
</reference>
<evidence type="ECO:0000256" key="8">
    <source>
        <dbReference type="ARBA" id="ARBA00022909"/>
    </source>
</evidence>
<dbReference type="GO" id="GO:0046656">
    <property type="term" value="P:folic acid biosynthetic process"/>
    <property type="evidence" value="ECO:0007669"/>
    <property type="project" value="UniProtKB-KW"/>
</dbReference>
<dbReference type="InterPro" id="IPR043132">
    <property type="entry name" value="BCAT-like_C"/>
</dbReference>
<dbReference type="Gene3D" id="3.20.10.10">
    <property type="entry name" value="D-amino Acid Aminotransferase, subunit A, domain 2"/>
    <property type="match status" value="1"/>
</dbReference>
<comment type="function">
    <text evidence="15">Involved in the biosynthesis of p-aminobenzoate (PABA), a precursor of tetrahydrofolate. Converts 4-amino-4-deoxychorismate into 4-aminobenzoate (PABA) and pyruvate.</text>
</comment>
<comment type="cofactor">
    <cofactor evidence="1">
        <name>pyridoxal 5'-phosphate</name>
        <dbReference type="ChEBI" id="CHEBI:597326"/>
    </cofactor>
</comment>
<evidence type="ECO:0000256" key="15">
    <source>
        <dbReference type="ARBA" id="ARBA00054027"/>
    </source>
</evidence>
<dbReference type="InterPro" id="IPR036038">
    <property type="entry name" value="Aminotransferase-like"/>
</dbReference>
<protein>
    <recommendedName>
        <fullName evidence="16">Aminodeoxychorismate lyase</fullName>
        <ecNumber evidence="6">2.6.1.42</ecNumber>
        <ecNumber evidence="10">4.1.3.38</ecNumber>
    </recommendedName>
    <alternativeName>
        <fullName evidence="17">4-amino-4-deoxychorismate lyase</fullName>
    </alternativeName>
</protein>
<dbReference type="GO" id="GO:0008696">
    <property type="term" value="F:4-amino-4-deoxychorismate lyase activity"/>
    <property type="evidence" value="ECO:0007669"/>
    <property type="project" value="UniProtKB-EC"/>
</dbReference>
<keyword evidence="7" id="KW-0663">Pyridoxal phosphate</keyword>
<dbReference type="AlphaFoldDB" id="A0A918KDI1"/>
<gene>
    <name evidence="18" type="ORF">GCM10007392_26400</name>
</gene>
<keyword evidence="19" id="KW-1185">Reference proteome</keyword>
<dbReference type="InterPro" id="IPR001544">
    <property type="entry name" value="Aminotrans_IV"/>
</dbReference>
<organism evidence="18 19">
    <name type="scientific">Saccharospirillum salsuginis</name>
    <dbReference type="NCBI Taxonomy" id="418750"/>
    <lineage>
        <taxon>Bacteria</taxon>
        <taxon>Pseudomonadati</taxon>
        <taxon>Pseudomonadota</taxon>
        <taxon>Gammaproteobacteria</taxon>
        <taxon>Oceanospirillales</taxon>
        <taxon>Saccharospirillaceae</taxon>
        <taxon>Saccharospirillum</taxon>
    </lineage>
</organism>
<dbReference type="EC" id="4.1.3.38" evidence="10"/>
<dbReference type="Proteomes" id="UP000626148">
    <property type="component" value="Unassembled WGS sequence"/>
</dbReference>
<sequence length="131" mass="14309">MYAISVLSHREAIAKGFDDALLLDHQEFVADASVANVFMVKNGTLHTPKPIGFLNGITRKVTLSLASELGLDTREAYITLNDLLTADEVFLTGTAYEICPVKSVGGTSFPARDITDKLRQAYRQATLVHLN</sequence>
<evidence type="ECO:0000256" key="7">
    <source>
        <dbReference type="ARBA" id="ARBA00022898"/>
    </source>
</evidence>
<keyword evidence="8" id="KW-0289">Folate biosynthesis</keyword>
<evidence type="ECO:0000256" key="14">
    <source>
        <dbReference type="ARBA" id="ARBA00049529"/>
    </source>
</evidence>
<comment type="pathway">
    <text evidence="4">Amino-acid biosynthesis; L-leucine biosynthesis; L-leucine from 3-methyl-2-oxobutanoate: step 4/4.</text>
</comment>
<dbReference type="SUPFAM" id="SSF56752">
    <property type="entry name" value="D-aminoacid aminotransferase-like PLP-dependent enzymes"/>
    <property type="match status" value="1"/>
</dbReference>
<evidence type="ECO:0000256" key="6">
    <source>
        <dbReference type="ARBA" id="ARBA00013053"/>
    </source>
</evidence>
<dbReference type="EC" id="2.6.1.42" evidence="6"/>
<comment type="pathway">
    <text evidence="2">Amino-acid biosynthesis; L-isoleucine biosynthesis; L-isoleucine from 2-oxobutanoate: step 4/4.</text>
</comment>
<comment type="catalytic activity">
    <reaction evidence="12">
        <text>L-isoleucine + 2-oxoglutarate = (S)-3-methyl-2-oxopentanoate + L-glutamate</text>
        <dbReference type="Rhea" id="RHEA:24801"/>
        <dbReference type="ChEBI" id="CHEBI:16810"/>
        <dbReference type="ChEBI" id="CHEBI:29985"/>
        <dbReference type="ChEBI" id="CHEBI:35146"/>
        <dbReference type="ChEBI" id="CHEBI:58045"/>
        <dbReference type="EC" id="2.6.1.42"/>
    </reaction>
</comment>
<evidence type="ECO:0000256" key="9">
    <source>
        <dbReference type="ARBA" id="ARBA00035633"/>
    </source>
</evidence>
<dbReference type="GO" id="GO:0004084">
    <property type="term" value="F:branched-chain-amino-acid transaminase activity"/>
    <property type="evidence" value="ECO:0007669"/>
    <property type="project" value="UniProtKB-EC"/>
</dbReference>
<evidence type="ECO:0000256" key="1">
    <source>
        <dbReference type="ARBA" id="ARBA00001933"/>
    </source>
</evidence>
<evidence type="ECO:0000313" key="19">
    <source>
        <dbReference type="Proteomes" id="UP000626148"/>
    </source>
</evidence>
<comment type="catalytic activity">
    <reaction evidence="11">
        <text>L-valine + 2-oxoglutarate = 3-methyl-2-oxobutanoate + L-glutamate</text>
        <dbReference type="Rhea" id="RHEA:24813"/>
        <dbReference type="ChEBI" id="CHEBI:11851"/>
        <dbReference type="ChEBI" id="CHEBI:16810"/>
        <dbReference type="ChEBI" id="CHEBI:29985"/>
        <dbReference type="ChEBI" id="CHEBI:57762"/>
        <dbReference type="EC" id="2.6.1.42"/>
    </reaction>
</comment>
<proteinExistence type="inferred from homology"/>
<comment type="similarity">
    <text evidence="5">Belongs to the class-IV pyridoxal-phosphate-dependent aminotransferase family.</text>
</comment>
<dbReference type="GO" id="GO:0008652">
    <property type="term" value="P:amino acid biosynthetic process"/>
    <property type="evidence" value="ECO:0007669"/>
    <property type="project" value="UniProtKB-ARBA"/>
</dbReference>
<dbReference type="PANTHER" id="PTHR42743">
    <property type="entry name" value="AMINO-ACID AMINOTRANSFERASE"/>
    <property type="match status" value="1"/>
</dbReference>
<evidence type="ECO:0000256" key="17">
    <source>
        <dbReference type="ARBA" id="ARBA00080135"/>
    </source>
</evidence>